<evidence type="ECO:0000313" key="7">
    <source>
        <dbReference type="Proteomes" id="UP000008225"/>
    </source>
</evidence>
<keyword evidence="7" id="KW-1185">Reference proteome</keyword>
<dbReference type="PANTHER" id="PTHR12847:SF16">
    <property type="entry name" value="ADAPTIN EAR-BINDING COAT-ASSOCIATED PROTEIN 2"/>
    <property type="match status" value="1"/>
</dbReference>
<reference evidence="6" key="3">
    <citation type="submission" date="2025-09" db="UniProtKB">
        <authorList>
            <consortium name="Ensembl"/>
        </authorList>
    </citation>
    <scope>IDENTIFICATION</scope>
</reference>
<keyword evidence="4" id="KW-0254">Endocytosis</keyword>
<evidence type="ECO:0000256" key="3">
    <source>
        <dbReference type="ARBA" id="ARBA00007736"/>
    </source>
</evidence>
<proteinExistence type="inferred from homology"/>
<dbReference type="GeneTree" id="ENSGT00390000009359"/>
<dbReference type="SUPFAM" id="SSF50729">
    <property type="entry name" value="PH domain-like"/>
    <property type="match status" value="1"/>
</dbReference>
<sequence length="159" mass="17396">MEESGYKSVLCVRPDSHVYCILPWATNHGYRAAEWQLDQPSWSGWLRITAKEQIAYIKLEDRTSGKLFAQAPVDQFPGTAVESVMDSSRYFVIPITDGNCTGGLSLLPPPAEGKTSTIISPHGEQLPVGGIPCPASSCSHFRRCFCTLATAKACHCCHH</sequence>
<dbReference type="GO" id="GO:0006897">
    <property type="term" value="P:endocytosis"/>
    <property type="evidence" value="ECO:0007669"/>
    <property type="project" value="UniProtKB-KW"/>
</dbReference>
<evidence type="ECO:0000256" key="2">
    <source>
        <dbReference type="ARBA" id="ARBA00004640"/>
    </source>
</evidence>
<organism evidence="6 7">
    <name type="scientific">Callithrix jacchus</name>
    <name type="common">White-tufted-ear marmoset</name>
    <name type="synonym">Simia Jacchus</name>
    <dbReference type="NCBI Taxonomy" id="9483"/>
    <lineage>
        <taxon>Eukaryota</taxon>
        <taxon>Metazoa</taxon>
        <taxon>Chordata</taxon>
        <taxon>Craniata</taxon>
        <taxon>Vertebrata</taxon>
        <taxon>Euteleostomi</taxon>
        <taxon>Mammalia</taxon>
        <taxon>Eutheria</taxon>
        <taxon>Euarchontoglires</taxon>
        <taxon>Primates</taxon>
        <taxon>Haplorrhini</taxon>
        <taxon>Platyrrhini</taxon>
        <taxon>Cebidae</taxon>
        <taxon>Callitrichinae</taxon>
        <taxon>Callithrix</taxon>
        <taxon>Callithrix</taxon>
    </lineage>
</organism>
<dbReference type="Proteomes" id="UP000008225">
    <property type="component" value="Chromosome 21"/>
</dbReference>
<evidence type="ECO:0000256" key="1">
    <source>
        <dbReference type="ARBA" id="ARBA00002550"/>
    </source>
</evidence>
<dbReference type="Ensembl" id="ENSCJAT00000101352.2">
    <property type="protein sequence ID" value="ENSCJAP00000069945.2"/>
    <property type="gene ID" value="ENSCJAG00000055388.2"/>
</dbReference>
<dbReference type="InterPro" id="IPR011993">
    <property type="entry name" value="PH-like_dom_sf"/>
</dbReference>
<evidence type="ECO:0000313" key="6">
    <source>
        <dbReference type="Ensembl" id="ENSCJAP00000069945.2"/>
    </source>
</evidence>
<dbReference type="Gene3D" id="2.30.29.30">
    <property type="entry name" value="Pleckstrin-homology domain (PH domain)/Phosphotyrosine-binding domain (PTB)"/>
    <property type="match status" value="1"/>
</dbReference>
<comment type="function">
    <text evidence="1">Involved in endocytosis.</text>
</comment>
<dbReference type="Pfam" id="PF07933">
    <property type="entry name" value="DUF1681"/>
    <property type="match status" value="1"/>
</dbReference>
<evidence type="ECO:0000256" key="4">
    <source>
        <dbReference type="ARBA" id="ARBA00022583"/>
    </source>
</evidence>
<dbReference type="InterPro" id="IPR012466">
    <property type="entry name" value="NECAP_PHear"/>
</dbReference>
<dbReference type="AlphaFoldDB" id="A0A5F4VYB4"/>
<protein>
    <recommendedName>
        <fullName evidence="5">NECAP PHear domain-containing protein</fullName>
    </recommendedName>
</protein>
<comment type="similarity">
    <text evidence="3">Belongs to the NECAP family.</text>
</comment>
<dbReference type="GO" id="GO:0030125">
    <property type="term" value="C:clathrin vesicle coat"/>
    <property type="evidence" value="ECO:0007669"/>
    <property type="project" value="TreeGrafter"/>
</dbReference>
<reference evidence="6" key="1">
    <citation type="submission" date="2009-03" db="EMBL/GenBank/DDBJ databases">
        <authorList>
            <person name="Warren W."/>
            <person name="Ye L."/>
            <person name="Minx P."/>
            <person name="Worley K."/>
            <person name="Gibbs R."/>
            <person name="Wilson R.K."/>
        </authorList>
    </citation>
    <scope>NUCLEOTIDE SEQUENCE [LARGE SCALE GENOMIC DNA]</scope>
</reference>
<comment type="subcellular location">
    <subcellularLocation>
        <location evidence="2">Cytoplasmic vesicle</location>
        <location evidence="2">Clathrin-coated vesicle membrane</location>
    </subcellularLocation>
</comment>
<dbReference type="InParanoid" id="A0A5F4VYB4"/>
<feature type="domain" description="NECAP PHear" evidence="5">
    <location>
        <begin position="6"/>
        <end position="99"/>
    </location>
</feature>
<dbReference type="PANTHER" id="PTHR12847">
    <property type="entry name" value="ATP-BINDING CASSETTE ABC TRANSPORTER-RELATED"/>
    <property type="match status" value="1"/>
</dbReference>
<dbReference type="STRING" id="9483.ENSCJAP00000069945"/>
<evidence type="ECO:0000259" key="5">
    <source>
        <dbReference type="Pfam" id="PF07933"/>
    </source>
</evidence>
<reference evidence="6" key="2">
    <citation type="submission" date="2025-08" db="UniProtKB">
        <authorList>
            <consortium name="Ensembl"/>
        </authorList>
    </citation>
    <scope>IDENTIFICATION</scope>
</reference>
<name>A0A5F4VYB4_CALJA</name>
<accession>A0A5F4VYB4</accession>